<protein>
    <recommendedName>
        <fullName evidence="1">F-box domain-containing protein</fullName>
    </recommendedName>
</protein>
<comment type="caution">
    <text evidence="2">The sequence shown here is derived from an EMBL/GenBank/DDBJ whole genome shotgun (WGS) entry which is preliminary data.</text>
</comment>
<sequence length="315" mass="36950">MPSQTLLIDFPAVVKSKVLEKLGVYSILKLRKVCYNLRQFIDESPLKFNNCAIKVRTFGDCISIIMESPEIDSLVFRADGNRCTMEWEKPNGVRKKVMEIGNYIDVFLKELGQIMKHQERVLEELTKIGCVHTDEVVFDECTVDQIAKFLPFFHSDDLNKIRIELPYEEDEVDDFRMLNLQEIKHLEQWKNSKCVKLKAWDFCVRIQDFLHFEEVDIDCKMMPVQNIVLLKESFLTSSTLTSFDMLIDDNFNEREQLHASFGMPSLPVDQSEPKEKWFFRIPNNREVLSVTFNKTDRFNFRRIDILDVAKGAVIK</sequence>
<accession>A0A6A5GJW8</accession>
<dbReference type="AlphaFoldDB" id="A0A6A5GJW8"/>
<dbReference type="Pfam" id="PF01827">
    <property type="entry name" value="FTH"/>
    <property type="match status" value="1"/>
</dbReference>
<dbReference type="Proteomes" id="UP000483820">
    <property type="component" value="Chromosome V"/>
</dbReference>
<dbReference type="PANTHER" id="PTHR23014:SF1">
    <property type="entry name" value="DUF38 DOMAIN-CONTAINING PROTEIN-RELATED"/>
    <property type="match status" value="1"/>
</dbReference>
<name>A0A6A5GJW8_CAERE</name>
<dbReference type="InterPro" id="IPR002900">
    <property type="entry name" value="DUF38/FTH_CAE_spp"/>
</dbReference>
<evidence type="ECO:0000313" key="2">
    <source>
        <dbReference type="EMBL" id="KAF1754896.1"/>
    </source>
</evidence>
<evidence type="ECO:0000259" key="1">
    <source>
        <dbReference type="PROSITE" id="PS50181"/>
    </source>
</evidence>
<dbReference type="SMART" id="SM00256">
    <property type="entry name" value="FBOX"/>
    <property type="match status" value="1"/>
</dbReference>
<organism evidence="2 3">
    <name type="scientific">Caenorhabditis remanei</name>
    <name type="common">Caenorhabditis vulgaris</name>
    <dbReference type="NCBI Taxonomy" id="31234"/>
    <lineage>
        <taxon>Eukaryota</taxon>
        <taxon>Metazoa</taxon>
        <taxon>Ecdysozoa</taxon>
        <taxon>Nematoda</taxon>
        <taxon>Chromadorea</taxon>
        <taxon>Rhabditida</taxon>
        <taxon>Rhabditina</taxon>
        <taxon>Rhabditomorpha</taxon>
        <taxon>Rhabditoidea</taxon>
        <taxon>Rhabditidae</taxon>
        <taxon>Peloderinae</taxon>
        <taxon>Caenorhabditis</taxon>
    </lineage>
</organism>
<dbReference type="RefSeq" id="XP_053583196.1">
    <property type="nucleotide sequence ID" value="XM_053734283.1"/>
</dbReference>
<dbReference type="EMBL" id="WUAV01000005">
    <property type="protein sequence ID" value="KAF1754896.1"/>
    <property type="molecule type" value="Genomic_DNA"/>
</dbReference>
<dbReference type="KEGG" id="crq:GCK72_021461"/>
<feature type="domain" description="F-box" evidence="1">
    <location>
        <begin position="4"/>
        <end position="51"/>
    </location>
</feature>
<evidence type="ECO:0000313" key="3">
    <source>
        <dbReference type="Proteomes" id="UP000483820"/>
    </source>
</evidence>
<dbReference type="GeneID" id="9808780"/>
<proteinExistence type="predicted"/>
<dbReference type="Pfam" id="PF00646">
    <property type="entry name" value="F-box"/>
    <property type="match status" value="1"/>
</dbReference>
<dbReference type="PANTHER" id="PTHR23014">
    <property type="entry name" value="F-BOX A PROTEIN"/>
    <property type="match status" value="1"/>
</dbReference>
<gene>
    <name evidence="2" type="ORF">GCK72_021461</name>
</gene>
<dbReference type="InterPro" id="IPR001810">
    <property type="entry name" value="F-box_dom"/>
</dbReference>
<reference evidence="2 3" key="1">
    <citation type="submission" date="2019-12" db="EMBL/GenBank/DDBJ databases">
        <title>Chromosome-level assembly of the Caenorhabditis remanei genome.</title>
        <authorList>
            <person name="Teterina A.A."/>
            <person name="Willis J.H."/>
            <person name="Phillips P.C."/>
        </authorList>
    </citation>
    <scope>NUCLEOTIDE SEQUENCE [LARGE SCALE GENOMIC DNA]</scope>
    <source>
        <strain evidence="2 3">PX506</strain>
        <tissue evidence="2">Whole organism</tissue>
    </source>
</reference>
<dbReference type="PROSITE" id="PS50181">
    <property type="entry name" value="FBOX"/>
    <property type="match status" value="1"/>
</dbReference>
<dbReference type="CTD" id="9808780"/>